<keyword evidence="2" id="KW-0119">Carbohydrate metabolism</keyword>
<name>A0A9D1LSW7_9FIRM</name>
<dbReference type="GO" id="GO:0005737">
    <property type="term" value="C:cytoplasm"/>
    <property type="evidence" value="ECO:0007669"/>
    <property type="project" value="InterPro"/>
</dbReference>
<keyword evidence="1 4" id="KW-0413">Isomerase</keyword>
<dbReference type="InterPro" id="IPR015888">
    <property type="entry name" value="Fuc_isomerase_C"/>
</dbReference>
<dbReference type="PANTHER" id="PTHR36120">
    <property type="entry name" value="FUCOSE ISOMERASE"/>
    <property type="match status" value="1"/>
</dbReference>
<dbReference type="InterPro" id="IPR009015">
    <property type="entry name" value="Fucose_isomerase_N/cen_sf"/>
</dbReference>
<dbReference type="Pfam" id="PF02952">
    <property type="entry name" value="Fucose_iso_C"/>
    <property type="match status" value="1"/>
</dbReference>
<evidence type="ECO:0000313" key="5">
    <source>
        <dbReference type="Proteomes" id="UP000824123"/>
    </source>
</evidence>
<comment type="caution">
    <text evidence="4">The sequence shown here is derived from an EMBL/GenBank/DDBJ whole genome shotgun (WGS) entry which is preliminary data.</text>
</comment>
<accession>A0A9D1LSW7</accession>
<dbReference type="EMBL" id="DVNK01000053">
    <property type="protein sequence ID" value="HIU47381.1"/>
    <property type="molecule type" value="Genomic_DNA"/>
</dbReference>
<sequence>MNNIPEVKLGIVAVSRDCFPIELSQRRRKAVVDAFRNAGGEIVEIMTTVENESDALKALEELKANGVNALVMYLGNFGPETPETLVAQNFDGPVMFAAAAEESGNDLIDGRGDAYCGMLNASYNLKIRGVKAYIPEYPVGTAAEVSAMIAEFIPVARIILGLKGLKILAFGPRPNDFVACNAPIKALFDLGVAVEEHSELDLLVAYNQHANDPRIPEVIADMEKELGEGNKMPGILPRLAQYELTLLDLAETHKGMSKYVAFANKCWPAFQTEFKIVPCYVNSRLASRLMPVACEVDIYGALSEYICACATEIAPTLLDINNSVPRDMYEESIKGTYEYRLNETFMGFHCGNTPSCHLINPTMKYQLIMKRSLEPDREPDITRGTLDGRIKPGKITFFRLQSAADTTLHSYVAQGEILPVDTKSFGGIGIFAIPEMNRFYRHVLIAKNYPHHGAVAFGSVGKALFSAMKLLGIEDVAFNQPKGMLYKDENPFA</sequence>
<evidence type="ECO:0000259" key="3">
    <source>
        <dbReference type="Pfam" id="PF02952"/>
    </source>
</evidence>
<dbReference type="SUPFAM" id="SSF53743">
    <property type="entry name" value="FucI/AraA N-terminal and middle domains"/>
    <property type="match status" value="1"/>
</dbReference>
<evidence type="ECO:0000256" key="1">
    <source>
        <dbReference type="ARBA" id="ARBA00023235"/>
    </source>
</evidence>
<proteinExistence type="predicted"/>
<dbReference type="Proteomes" id="UP000824123">
    <property type="component" value="Unassembled WGS sequence"/>
</dbReference>
<dbReference type="GO" id="GO:0008736">
    <property type="term" value="F:L-fucose isomerase activity"/>
    <property type="evidence" value="ECO:0007669"/>
    <property type="project" value="InterPro"/>
</dbReference>
<dbReference type="AlphaFoldDB" id="A0A9D1LSW7"/>
<reference evidence="4" key="1">
    <citation type="submission" date="2020-10" db="EMBL/GenBank/DDBJ databases">
        <authorList>
            <person name="Gilroy R."/>
        </authorList>
    </citation>
    <scope>NUCLEOTIDE SEQUENCE</scope>
    <source>
        <strain evidence="4">ChiSxjej2B14-8506</strain>
    </source>
</reference>
<dbReference type="GO" id="GO:0006004">
    <property type="term" value="P:fucose metabolic process"/>
    <property type="evidence" value="ECO:0007669"/>
    <property type="project" value="InterPro"/>
</dbReference>
<reference evidence="4" key="2">
    <citation type="journal article" date="2021" name="PeerJ">
        <title>Extensive microbial diversity within the chicken gut microbiome revealed by metagenomics and culture.</title>
        <authorList>
            <person name="Gilroy R."/>
            <person name="Ravi A."/>
            <person name="Getino M."/>
            <person name="Pursley I."/>
            <person name="Horton D.L."/>
            <person name="Alikhan N.F."/>
            <person name="Baker D."/>
            <person name="Gharbi K."/>
            <person name="Hall N."/>
            <person name="Watson M."/>
            <person name="Adriaenssens E.M."/>
            <person name="Foster-Nyarko E."/>
            <person name="Jarju S."/>
            <person name="Secka A."/>
            <person name="Antonio M."/>
            <person name="Oren A."/>
            <person name="Chaudhuri R.R."/>
            <person name="La Ragione R."/>
            <person name="Hildebrand F."/>
            <person name="Pallen M.J."/>
        </authorList>
    </citation>
    <scope>NUCLEOTIDE SEQUENCE</scope>
    <source>
        <strain evidence="4">ChiSxjej2B14-8506</strain>
    </source>
</reference>
<dbReference type="PANTHER" id="PTHR36120:SF1">
    <property type="entry name" value="L-FUCOSE ISOMERASE C-TERMINAL DOMAIN-CONTAINING PROTEIN"/>
    <property type="match status" value="1"/>
</dbReference>
<evidence type="ECO:0000313" key="4">
    <source>
        <dbReference type="EMBL" id="HIU47381.1"/>
    </source>
</evidence>
<gene>
    <name evidence="4" type="ORF">IAC59_09035</name>
</gene>
<feature type="domain" description="L-fucose isomerase C-terminal" evidence="3">
    <location>
        <begin position="348"/>
        <end position="474"/>
    </location>
</feature>
<protein>
    <submittedName>
        <fullName evidence="4">L-fucose/L-arabinose isomerase family protein</fullName>
    </submittedName>
</protein>
<organism evidence="4 5">
    <name type="scientific">Candidatus Fimadaptatus faecigallinarum</name>
    <dbReference type="NCBI Taxonomy" id="2840814"/>
    <lineage>
        <taxon>Bacteria</taxon>
        <taxon>Bacillati</taxon>
        <taxon>Bacillota</taxon>
        <taxon>Clostridia</taxon>
        <taxon>Eubacteriales</taxon>
        <taxon>Candidatus Fimadaptatus</taxon>
    </lineage>
</organism>
<evidence type="ECO:0000256" key="2">
    <source>
        <dbReference type="ARBA" id="ARBA00023277"/>
    </source>
</evidence>